<dbReference type="InParanoid" id="A0A6I8UE45"/>
<protein>
    <submittedName>
        <fullName evidence="3">Cell death protein Grim</fullName>
    </submittedName>
</protein>
<feature type="region of interest" description="Disordered" evidence="1">
    <location>
        <begin position="123"/>
        <end position="153"/>
    </location>
</feature>
<evidence type="ECO:0000256" key="1">
    <source>
        <dbReference type="SAM" id="MobiDB-lite"/>
    </source>
</evidence>
<name>A0A6I8UE45_DROPS</name>
<sequence>MAIAYFIPDQAQLLARSNQQSAQQAAASTGAVPQQPGQQPGQQAGQQQAGQQAPQPQTSQQRQQRPQFRANISVPLGRQQGAMSMSEFGCWDLLAQIFCYALRIYSYNSSQRRPTVIQISFEIRSGGQEEEQQQEEDQEEHQADATDATGKGN</sequence>
<dbReference type="Proteomes" id="UP000001819">
    <property type="component" value="Chromosome X"/>
</dbReference>
<feature type="region of interest" description="Disordered" evidence="1">
    <location>
        <begin position="17"/>
        <end position="74"/>
    </location>
</feature>
<keyword evidence="2" id="KW-1185">Reference proteome</keyword>
<feature type="compositionally biased region" description="Low complexity" evidence="1">
    <location>
        <begin position="17"/>
        <end position="67"/>
    </location>
</feature>
<gene>
    <name evidence="3" type="primary">grim</name>
</gene>
<evidence type="ECO:0000313" key="3">
    <source>
        <dbReference type="RefSeq" id="XP_001353979.2"/>
    </source>
</evidence>
<dbReference type="KEGG" id="dpo:4813236"/>
<evidence type="ECO:0000313" key="2">
    <source>
        <dbReference type="Proteomes" id="UP000001819"/>
    </source>
</evidence>
<accession>A0A6I8UE45</accession>
<dbReference type="FunCoup" id="A0A6I8UE45">
    <property type="interactions" value="8"/>
</dbReference>
<dbReference type="RefSeq" id="XP_001353979.2">
    <property type="nucleotide sequence ID" value="XM_001353943.4"/>
</dbReference>
<organism evidence="2 3">
    <name type="scientific">Drosophila pseudoobscura pseudoobscura</name>
    <name type="common">Fruit fly</name>
    <dbReference type="NCBI Taxonomy" id="46245"/>
    <lineage>
        <taxon>Eukaryota</taxon>
        <taxon>Metazoa</taxon>
        <taxon>Ecdysozoa</taxon>
        <taxon>Arthropoda</taxon>
        <taxon>Hexapoda</taxon>
        <taxon>Insecta</taxon>
        <taxon>Pterygota</taxon>
        <taxon>Neoptera</taxon>
        <taxon>Endopterygota</taxon>
        <taxon>Diptera</taxon>
        <taxon>Brachycera</taxon>
        <taxon>Muscomorpha</taxon>
        <taxon>Ephydroidea</taxon>
        <taxon>Drosophilidae</taxon>
        <taxon>Drosophila</taxon>
        <taxon>Sophophora</taxon>
    </lineage>
</organism>
<dbReference type="AlphaFoldDB" id="A0A6I8UE45"/>
<proteinExistence type="predicted"/>
<feature type="compositionally biased region" description="Acidic residues" evidence="1">
    <location>
        <begin position="128"/>
        <end position="139"/>
    </location>
</feature>
<reference evidence="3" key="1">
    <citation type="submission" date="2025-08" db="UniProtKB">
        <authorList>
            <consortium name="RefSeq"/>
        </authorList>
    </citation>
    <scope>IDENTIFICATION</scope>
    <source>
        <strain evidence="3">MV-25-SWS-2005</strain>
        <tissue evidence="3">Whole body</tissue>
    </source>
</reference>